<keyword evidence="1" id="KW-1133">Transmembrane helix</keyword>
<dbReference type="InterPro" id="IPR054381">
    <property type="entry name" value="CydS"/>
</dbReference>
<keyword evidence="3" id="KW-1185">Reference proteome</keyword>
<name>A0ABU4G2A5_9BACL</name>
<dbReference type="RefSeq" id="WP_317936699.1">
    <property type="nucleotide sequence ID" value="NZ_JAUBDH010000010.1"/>
</dbReference>
<protein>
    <submittedName>
        <fullName evidence="2">Uncharacterized protein</fullName>
    </submittedName>
</protein>
<dbReference type="EMBL" id="JAUBDH010000010">
    <property type="protein sequence ID" value="MDW0111099.1"/>
    <property type="molecule type" value="Genomic_DNA"/>
</dbReference>
<sequence length="41" mass="4696">MENFIMFYAPFIVLIGLIIVAFFVAPMDGWADKGTKKDEKK</sequence>
<feature type="transmembrane region" description="Helical" evidence="1">
    <location>
        <begin position="6"/>
        <end position="27"/>
    </location>
</feature>
<keyword evidence="1" id="KW-0472">Membrane</keyword>
<reference evidence="2 3" key="1">
    <citation type="submission" date="2023-06" db="EMBL/GenBank/DDBJ databases">
        <title>Sporosarcina sp. nov., isolated from Korean traditional fermented seafood 'Jeotgal'.</title>
        <authorList>
            <person name="Yang A.-I."/>
            <person name="Shin N.-R."/>
        </authorList>
    </citation>
    <scope>NUCLEOTIDE SEQUENCE [LARGE SCALE GENOMIC DNA]</scope>
    <source>
        <strain evidence="2 3">KCTC3840</strain>
    </source>
</reference>
<dbReference type="Pfam" id="PF22282">
    <property type="entry name" value="CydS"/>
    <property type="match status" value="1"/>
</dbReference>
<dbReference type="Proteomes" id="UP001280629">
    <property type="component" value="Unassembled WGS sequence"/>
</dbReference>
<proteinExistence type="predicted"/>
<organism evidence="2 3">
    <name type="scientific">Sporosarcina aquimarina</name>
    <dbReference type="NCBI Taxonomy" id="114975"/>
    <lineage>
        <taxon>Bacteria</taxon>
        <taxon>Bacillati</taxon>
        <taxon>Bacillota</taxon>
        <taxon>Bacilli</taxon>
        <taxon>Bacillales</taxon>
        <taxon>Caryophanaceae</taxon>
        <taxon>Sporosarcina</taxon>
    </lineage>
</organism>
<evidence type="ECO:0000313" key="2">
    <source>
        <dbReference type="EMBL" id="MDW0111099.1"/>
    </source>
</evidence>
<keyword evidence="1" id="KW-0812">Transmembrane</keyword>
<comment type="caution">
    <text evidence="2">The sequence shown here is derived from an EMBL/GenBank/DDBJ whole genome shotgun (WGS) entry which is preliminary data.</text>
</comment>
<accession>A0ABU4G2A5</accession>
<evidence type="ECO:0000256" key="1">
    <source>
        <dbReference type="SAM" id="Phobius"/>
    </source>
</evidence>
<gene>
    <name evidence="2" type="ORF">QT716_13820</name>
</gene>
<evidence type="ECO:0000313" key="3">
    <source>
        <dbReference type="Proteomes" id="UP001280629"/>
    </source>
</evidence>